<dbReference type="Pfam" id="PF05327">
    <property type="entry name" value="RRN3"/>
    <property type="match status" value="1"/>
</dbReference>
<accession>A0ABM4TZM2</accession>
<dbReference type="RefSeq" id="XP_070855388.1">
    <property type="nucleotide sequence ID" value="XM_070999287.1"/>
</dbReference>
<proteinExistence type="inferred from homology"/>
<dbReference type="PANTHER" id="PTHR12790:SF0">
    <property type="entry name" value="RNA POLYMERASE I-SPECIFIC TRANSCRIPTION INITIATION FACTOR RRN3-RELATED"/>
    <property type="match status" value="1"/>
</dbReference>
<reference evidence="3" key="1">
    <citation type="submission" date="2025-08" db="UniProtKB">
        <authorList>
            <consortium name="RefSeq"/>
        </authorList>
    </citation>
    <scope>IDENTIFICATION</scope>
</reference>
<sequence>MSLHTSMSVVTSILKPFSSAEGYRATSVTANKVRFSSPKERGLAESVRVALEEGNFHPVKEFTNFIRQAEINDDEFLLIVKDAKRVVHSLTPDFVHVIECLLSLNWKNRSFEIIEAYTEFYIDIMVTHNIYLPIGISKLIVHWIPDDLDESDWVNGCPSERTRLVLKPIHEVLNRILTAVPMAFDLVIDAISAKFPYFKKPAHVTSGYLFNVLWIIEYKPIFEELILQLVVQKLLVLDVNAPRDEIGSEIDDEDDKMKADPLLQIDDLSADTLAGTGRTLKHPIGKTLDIGLLMLYRFFEGKCRIHQNSNDQQRWTANRLFKMLLHIFDEVLLPSHNTHHVQFVLFYVTSIRLAYSEAFLDLLWKKVQNPNISVIIRHAAVGYMASFLSRARFLPLSLLLIFRMVIFYLKELSKWAHNYIDDSGEYNQTCSLKAHLVFYSICQAVFYLIAFRARDLTASSKDLLFLQSLQLSRLAMCHLNPLRYCLAPVATAFAGVTRTYQLAYCHTVLERNARRKLATVYGHDKCMPEETLESFFPFDPYLLKLSNKYIKNNYMVYQCNDKDDYMDGSTNEPLSRKRVDSEIIEEDDFIIADKRQKHLELPKCQESDEQFHFGSFPGLNL</sequence>
<keyword evidence="2" id="KW-1185">Reference proteome</keyword>
<dbReference type="PANTHER" id="PTHR12790">
    <property type="entry name" value="TRANSCRIPTION INITIATION FACTOR IA RRN3"/>
    <property type="match status" value="1"/>
</dbReference>
<organism evidence="2 3">
    <name type="scientific">Drosophila suzukii</name>
    <name type="common">Spotted-wing drosophila fruit fly</name>
    <dbReference type="NCBI Taxonomy" id="28584"/>
    <lineage>
        <taxon>Eukaryota</taxon>
        <taxon>Metazoa</taxon>
        <taxon>Ecdysozoa</taxon>
        <taxon>Arthropoda</taxon>
        <taxon>Hexapoda</taxon>
        <taxon>Insecta</taxon>
        <taxon>Pterygota</taxon>
        <taxon>Neoptera</taxon>
        <taxon>Endopterygota</taxon>
        <taxon>Diptera</taxon>
        <taxon>Brachycera</taxon>
        <taxon>Muscomorpha</taxon>
        <taxon>Ephydroidea</taxon>
        <taxon>Drosophilidae</taxon>
        <taxon>Drosophila</taxon>
        <taxon>Sophophora</taxon>
    </lineage>
</organism>
<dbReference type="GeneID" id="139355011"/>
<protein>
    <submittedName>
        <fullName evidence="3">RNA polymerase I-specific transcription initiation factor RRN3-like isoform X1</fullName>
    </submittedName>
</protein>
<dbReference type="InterPro" id="IPR007991">
    <property type="entry name" value="RNA_pol_I_trans_ini_fac_RRN3"/>
</dbReference>
<dbReference type="Proteomes" id="UP001652628">
    <property type="component" value="Unplaced"/>
</dbReference>
<evidence type="ECO:0000313" key="3">
    <source>
        <dbReference type="RefSeq" id="XP_070855388.1"/>
    </source>
</evidence>
<evidence type="ECO:0000313" key="2">
    <source>
        <dbReference type="Proteomes" id="UP001652628"/>
    </source>
</evidence>
<evidence type="ECO:0000256" key="1">
    <source>
        <dbReference type="ARBA" id="ARBA00010098"/>
    </source>
</evidence>
<gene>
    <name evidence="3" type="primary">LOC139355011</name>
</gene>
<name>A0ABM4TZM2_DROSZ</name>
<comment type="similarity">
    <text evidence="1">Belongs to the RRN3 family.</text>
</comment>